<dbReference type="PANTHER" id="PTHR44086">
    <property type="entry name" value="THIOSULFATE SULFURTRANSFERASE RDL2, MITOCHONDRIAL-RELATED"/>
    <property type="match status" value="1"/>
</dbReference>
<dbReference type="PANTHER" id="PTHR44086:SF10">
    <property type="entry name" value="THIOSULFATE SULFURTRANSFERASE_RHODANESE-LIKE DOMAIN-CONTAINING PROTEIN 3"/>
    <property type="match status" value="1"/>
</dbReference>
<dbReference type="eggNOG" id="KOG1530">
    <property type="taxonomic scope" value="Eukaryota"/>
</dbReference>
<protein>
    <recommendedName>
        <fullName evidence="1">Rhodanese domain-containing protein</fullName>
    </recommendedName>
</protein>
<dbReference type="KEGG" id="dvi:6623321"/>
<dbReference type="InParanoid" id="B4LGT3"/>
<dbReference type="FunCoup" id="B4LGT3">
    <property type="interactions" value="23"/>
</dbReference>
<reference evidence="2 3" key="1">
    <citation type="journal article" date="2007" name="Nature">
        <title>Evolution of genes and genomes on the Drosophila phylogeny.</title>
        <authorList>
            <consortium name="Drosophila 12 Genomes Consortium"/>
            <person name="Clark A.G."/>
            <person name="Eisen M.B."/>
            <person name="Smith D.R."/>
            <person name="Bergman C.M."/>
            <person name="Oliver B."/>
            <person name="Markow T.A."/>
            <person name="Kaufman T.C."/>
            <person name="Kellis M."/>
            <person name="Gelbart W."/>
            <person name="Iyer V.N."/>
            <person name="Pollard D.A."/>
            <person name="Sackton T.B."/>
            <person name="Larracuente A.M."/>
            <person name="Singh N.D."/>
            <person name="Abad J.P."/>
            <person name="Abt D.N."/>
            <person name="Adryan B."/>
            <person name="Aguade M."/>
            <person name="Akashi H."/>
            <person name="Anderson W.W."/>
            <person name="Aquadro C.F."/>
            <person name="Ardell D.H."/>
            <person name="Arguello R."/>
            <person name="Artieri C.G."/>
            <person name="Barbash D.A."/>
            <person name="Barker D."/>
            <person name="Barsanti P."/>
            <person name="Batterham P."/>
            <person name="Batzoglou S."/>
            <person name="Begun D."/>
            <person name="Bhutkar A."/>
            <person name="Blanco E."/>
            <person name="Bosak S.A."/>
            <person name="Bradley R.K."/>
            <person name="Brand A.D."/>
            <person name="Brent M.R."/>
            <person name="Brooks A.N."/>
            <person name="Brown R.H."/>
            <person name="Butlin R.K."/>
            <person name="Caggese C."/>
            <person name="Calvi B.R."/>
            <person name="Bernardo de Carvalho A."/>
            <person name="Caspi A."/>
            <person name="Castrezana S."/>
            <person name="Celniker S.E."/>
            <person name="Chang J.L."/>
            <person name="Chapple C."/>
            <person name="Chatterji S."/>
            <person name="Chinwalla A."/>
            <person name="Civetta A."/>
            <person name="Clifton S.W."/>
            <person name="Comeron J.M."/>
            <person name="Costello J.C."/>
            <person name="Coyne J.A."/>
            <person name="Daub J."/>
            <person name="David R.G."/>
            <person name="Delcher A.L."/>
            <person name="Delehaunty K."/>
            <person name="Do C.B."/>
            <person name="Ebling H."/>
            <person name="Edwards K."/>
            <person name="Eickbush T."/>
            <person name="Evans J.D."/>
            <person name="Filipski A."/>
            <person name="Findeiss S."/>
            <person name="Freyhult E."/>
            <person name="Fulton L."/>
            <person name="Fulton R."/>
            <person name="Garcia A.C."/>
            <person name="Gardiner A."/>
            <person name="Garfield D.A."/>
            <person name="Garvin B.E."/>
            <person name="Gibson G."/>
            <person name="Gilbert D."/>
            <person name="Gnerre S."/>
            <person name="Godfrey J."/>
            <person name="Good R."/>
            <person name="Gotea V."/>
            <person name="Gravely B."/>
            <person name="Greenberg A.J."/>
            <person name="Griffiths-Jones S."/>
            <person name="Gross S."/>
            <person name="Guigo R."/>
            <person name="Gustafson E.A."/>
            <person name="Haerty W."/>
            <person name="Hahn M.W."/>
            <person name="Halligan D.L."/>
            <person name="Halpern A.L."/>
            <person name="Halter G.M."/>
            <person name="Han M.V."/>
            <person name="Heger A."/>
            <person name="Hillier L."/>
            <person name="Hinrichs A.S."/>
            <person name="Holmes I."/>
            <person name="Hoskins R.A."/>
            <person name="Hubisz M.J."/>
            <person name="Hultmark D."/>
            <person name="Huntley M.A."/>
            <person name="Jaffe D.B."/>
            <person name="Jagadeeshan S."/>
            <person name="Jeck W.R."/>
            <person name="Johnson J."/>
            <person name="Jones C.D."/>
            <person name="Jordan W.C."/>
            <person name="Karpen G.H."/>
            <person name="Kataoka E."/>
            <person name="Keightley P.D."/>
            <person name="Kheradpour P."/>
            <person name="Kirkness E.F."/>
            <person name="Koerich L.B."/>
            <person name="Kristiansen K."/>
            <person name="Kudrna D."/>
            <person name="Kulathinal R.J."/>
            <person name="Kumar S."/>
            <person name="Kwok R."/>
            <person name="Lander E."/>
            <person name="Langley C.H."/>
            <person name="Lapoint R."/>
            <person name="Lazzaro B.P."/>
            <person name="Lee S.J."/>
            <person name="Levesque L."/>
            <person name="Li R."/>
            <person name="Lin C.F."/>
            <person name="Lin M.F."/>
            <person name="Lindblad-Toh K."/>
            <person name="Llopart A."/>
            <person name="Long M."/>
            <person name="Low L."/>
            <person name="Lozovsky E."/>
            <person name="Lu J."/>
            <person name="Luo M."/>
            <person name="Machado C.A."/>
            <person name="Makalowski W."/>
            <person name="Marzo M."/>
            <person name="Matsuda M."/>
            <person name="Matzkin L."/>
            <person name="McAllister B."/>
            <person name="McBride C.S."/>
            <person name="McKernan B."/>
            <person name="McKernan K."/>
            <person name="Mendez-Lago M."/>
            <person name="Minx P."/>
            <person name="Mollenhauer M.U."/>
            <person name="Montooth K."/>
            <person name="Mount S.M."/>
            <person name="Mu X."/>
            <person name="Myers E."/>
            <person name="Negre B."/>
            <person name="Newfeld S."/>
            <person name="Nielsen R."/>
            <person name="Noor M.A."/>
            <person name="O'Grady P."/>
            <person name="Pachter L."/>
            <person name="Papaceit M."/>
            <person name="Parisi M.J."/>
            <person name="Parisi M."/>
            <person name="Parts L."/>
            <person name="Pedersen J.S."/>
            <person name="Pesole G."/>
            <person name="Phillippy A.M."/>
            <person name="Ponting C.P."/>
            <person name="Pop M."/>
            <person name="Porcelli D."/>
            <person name="Powell J.R."/>
            <person name="Prohaska S."/>
            <person name="Pruitt K."/>
            <person name="Puig M."/>
            <person name="Quesneville H."/>
            <person name="Ram K.R."/>
            <person name="Rand D."/>
            <person name="Rasmussen M.D."/>
            <person name="Reed L.K."/>
            <person name="Reenan R."/>
            <person name="Reily A."/>
            <person name="Remington K.A."/>
            <person name="Rieger T.T."/>
            <person name="Ritchie M.G."/>
            <person name="Robin C."/>
            <person name="Rogers Y.H."/>
            <person name="Rohde C."/>
            <person name="Rozas J."/>
            <person name="Rubenfield M.J."/>
            <person name="Ruiz A."/>
            <person name="Russo S."/>
            <person name="Salzberg S.L."/>
            <person name="Sanchez-Gracia A."/>
            <person name="Saranga D.J."/>
            <person name="Sato H."/>
            <person name="Schaeffer S.W."/>
            <person name="Schatz M.C."/>
            <person name="Schlenke T."/>
            <person name="Schwartz R."/>
            <person name="Segarra C."/>
            <person name="Singh R.S."/>
            <person name="Sirot L."/>
            <person name="Sirota M."/>
            <person name="Sisneros N.B."/>
            <person name="Smith C.D."/>
            <person name="Smith T.F."/>
            <person name="Spieth J."/>
            <person name="Stage D.E."/>
            <person name="Stark A."/>
            <person name="Stephan W."/>
            <person name="Strausberg R.L."/>
            <person name="Strempel S."/>
            <person name="Sturgill D."/>
            <person name="Sutton G."/>
            <person name="Sutton G.G."/>
            <person name="Tao W."/>
            <person name="Teichmann S."/>
            <person name="Tobari Y.N."/>
            <person name="Tomimura Y."/>
            <person name="Tsolas J.M."/>
            <person name="Valente V.L."/>
            <person name="Venter E."/>
            <person name="Venter J.C."/>
            <person name="Vicario S."/>
            <person name="Vieira F.G."/>
            <person name="Vilella A.J."/>
            <person name="Villasante A."/>
            <person name="Walenz B."/>
            <person name="Wang J."/>
            <person name="Wasserman M."/>
            <person name="Watts T."/>
            <person name="Wilson D."/>
            <person name="Wilson R.K."/>
            <person name="Wing R.A."/>
            <person name="Wolfner M.F."/>
            <person name="Wong A."/>
            <person name="Wong G.K."/>
            <person name="Wu C.I."/>
            <person name="Wu G."/>
            <person name="Yamamoto D."/>
            <person name="Yang H.P."/>
            <person name="Yang S.P."/>
            <person name="Yorke J.A."/>
            <person name="Yoshida K."/>
            <person name="Zdobnov E."/>
            <person name="Zhang P."/>
            <person name="Zhang Y."/>
            <person name="Zimin A.V."/>
            <person name="Baldwin J."/>
            <person name="Abdouelleil A."/>
            <person name="Abdulkadir J."/>
            <person name="Abebe A."/>
            <person name="Abera B."/>
            <person name="Abreu J."/>
            <person name="Acer S.C."/>
            <person name="Aftuck L."/>
            <person name="Alexander A."/>
            <person name="An P."/>
            <person name="Anderson E."/>
            <person name="Anderson S."/>
            <person name="Arachi H."/>
            <person name="Azer M."/>
            <person name="Bachantsang P."/>
            <person name="Barry A."/>
            <person name="Bayul T."/>
            <person name="Berlin A."/>
            <person name="Bessette D."/>
            <person name="Bloom T."/>
            <person name="Blye J."/>
            <person name="Boguslavskiy L."/>
            <person name="Bonnet C."/>
            <person name="Boukhgalter B."/>
            <person name="Bourzgui I."/>
            <person name="Brown A."/>
            <person name="Cahill P."/>
            <person name="Channer S."/>
            <person name="Cheshatsang Y."/>
            <person name="Chuda L."/>
            <person name="Citroen M."/>
            <person name="Collymore A."/>
            <person name="Cooke P."/>
            <person name="Costello M."/>
            <person name="D'Aco K."/>
            <person name="Daza R."/>
            <person name="De Haan G."/>
            <person name="DeGray S."/>
            <person name="DeMaso C."/>
            <person name="Dhargay N."/>
            <person name="Dooley K."/>
            <person name="Dooley E."/>
            <person name="Doricent M."/>
            <person name="Dorje P."/>
            <person name="Dorjee K."/>
            <person name="Dupes A."/>
            <person name="Elong R."/>
            <person name="Falk J."/>
            <person name="Farina A."/>
            <person name="Faro S."/>
            <person name="Ferguson D."/>
            <person name="Fisher S."/>
            <person name="Foley C.D."/>
            <person name="Franke A."/>
            <person name="Friedrich D."/>
            <person name="Gadbois L."/>
            <person name="Gearin G."/>
            <person name="Gearin C.R."/>
            <person name="Giannoukos G."/>
            <person name="Goode T."/>
            <person name="Graham J."/>
            <person name="Grandbois E."/>
            <person name="Grewal S."/>
            <person name="Gyaltsen K."/>
            <person name="Hafez N."/>
            <person name="Hagos B."/>
            <person name="Hall J."/>
            <person name="Henson C."/>
            <person name="Hollinger A."/>
            <person name="Honan T."/>
            <person name="Huard M.D."/>
            <person name="Hughes L."/>
            <person name="Hurhula B."/>
            <person name="Husby M.E."/>
            <person name="Kamat A."/>
            <person name="Kanga B."/>
            <person name="Kashin S."/>
            <person name="Khazanovich D."/>
            <person name="Kisner P."/>
            <person name="Lance K."/>
            <person name="Lara M."/>
            <person name="Lee W."/>
            <person name="Lennon N."/>
            <person name="Letendre F."/>
            <person name="LeVine R."/>
            <person name="Lipovsky A."/>
            <person name="Liu X."/>
            <person name="Liu J."/>
            <person name="Liu S."/>
            <person name="Lokyitsang T."/>
            <person name="Lokyitsang Y."/>
            <person name="Lubonja R."/>
            <person name="Lui A."/>
            <person name="MacDonald P."/>
            <person name="Magnisalis V."/>
            <person name="Maru K."/>
            <person name="Matthews C."/>
            <person name="McCusker W."/>
            <person name="McDonough S."/>
            <person name="Mehta T."/>
            <person name="Meldrim J."/>
            <person name="Meneus L."/>
            <person name="Mihai O."/>
            <person name="Mihalev A."/>
            <person name="Mihova T."/>
            <person name="Mittelman R."/>
            <person name="Mlenga V."/>
            <person name="Montmayeur A."/>
            <person name="Mulrain L."/>
            <person name="Navidi A."/>
            <person name="Naylor J."/>
            <person name="Negash T."/>
            <person name="Nguyen T."/>
            <person name="Nguyen N."/>
            <person name="Nicol R."/>
            <person name="Norbu C."/>
            <person name="Norbu N."/>
            <person name="Novod N."/>
            <person name="O'Neill B."/>
            <person name="Osman S."/>
            <person name="Markiewicz E."/>
            <person name="Oyono O.L."/>
            <person name="Patti C."/>
            <person name="Phunkhang P."/>
            <person name="Pierre F."/>
            <person name="Priest M."/>
            <person name="Raghuraman S."/>
            <person name="Rege F."/>
            <person name="Reyes R."/>
            <person name="Rise C."/>
            <person name="Rogov P."/>
            <person name="Ross K."/>
            <person name="Ryan E."/>
            <person name="Settipalli S."/>
            <person name="Shea T."/>
            <person name="Sherpa N."/>
            <person name="Shi L."/>
            <person name="Shih D."/>
            <person name="Sparrow T."/>
            <person name="Spaulding J."/>
            <person name="Stalker J."/>
            <person name="Stange-Thomann N."/>
            <person name="Stavropoulos S."/>
            <person name="Stone C."/>
            <person name="Strader C."/>
            <person name="Tesfaye S."/>
            <person name="Thomson T."/>
            <person name="Thoulutsang Y."/>
            <person name="Thoulutsang D."/>
            <person name="Topham K."/>
            <person name="Topping I."/>
            <person name="Tsamla T."/>
            <person name="Vassiliev H."/>
            <person name="Vo A."/>
            <person name="Wangchuk T."/>
            <person name="Wangdi T."/>
            <person name="Weiand M."/>
            <person name="Wilkinson J."/>
            <person name="Wilson A."/>
            <person name="Yadav S."/>
            <person name="Young G."/>
            <person name="Yu Q."/>
            <person name="Zembek L."/>
            <person name="Zhong D."/>
            <person name="Zimmer A."/>
            <person name="Zwirko Z."/>
            <person name="Jaffe D.B."/>
            <person name="Alvarez P."/>
            <person name="Brockman W."/>
            <person name="Butler J."/>
            <person name="Chin C."/>
            <person name="Gnerre S."/>
            <person name="Grabherr M."/>
            <person name="Kleber M."/>
            <person name="Mauceli E."/>
            <person name="MacCallum I."/>
        </authorList>
    </citation>
    <scope>NUCLEOTIDE SEQUENCE [LARGE SCALE GENOMIC DNA]</scope>
    <source>
        <strain evidence="3">Tucson 15010-1051.87</strain>
    </source>
</reference>
<dbReference type="Gene3D" id="3.40.250.10">
    <property type="entry name" value="Rhodanese-like domain"/>
    <property type="match status" value="1"/>
</dbReference>
<organism evidence="2 3">
    <name type="scientific">Drosophila virilis</name>
    <name type="common">Fruit fly</name>
    <dbReference type="NCBI Taxonomy" id="7244"/>
    <lineage>
        <taxon>Eukaryota</taxon>
        <taxon>Metazoa</taxon>
        <taxon>Ecdysozoa</taxon>
        <taxon>Arthropoda</taxon>
        <taxon>Hexapoda</taxon>
        <taxon>Insecta</taxon>
        <taxon>Pterygota</taxon>
        <taxon>Neoptera</taxon>
        <taxon>Endopterygota</taxon>
        <taxon>Diptera</taxon>
        <taxon>Brachycera</taxon>
        <taxon>Muscomorpha</taxon>
        <taxon>Ephydroidea</taxon>
        <taxon>Drosophilidae</taxon>
        <taxon>Drosophila</taxon>
    </lineage>
</organism>
<dbReference type="OrthoDB" id="566238at2759"/>
<dbReference type="SUPFAM" id="SSF52821">
    <property type="entry name" value="Rhodanese/Cell cycle control phosphatase"/>
    <property type="match status" value="1"/>
</dbReference>
<dbReference type="InterPro" id="IPR036873">
    <property type="entry name" value="Rhodanese-like_dom_sf"/>
</dbReference>
<dbReference type="EMBL" id="CH940647">
    <property type="protein sequence ID" value="EDW70548.2"/>
    <property type="molecule type" value="Genomic_DNA"/>
</dbReference>
<dbReference type="STRING" id="7244.B4LGT3"/>
<dbReference type="HOGENOM" id="CLU_089574_0_0_1"/>
<proteinExistence type="predicted"/>
<accession>B4LGT3</accession>
<evidence type="ECO:0000313" key="3">
    <source>
        <dbReference type="Proteomes" id="UP000008792"/>
    </source>
</evidence>
<evidence type="ECO:0000313" key="2">
    <source>
        <dbReference type="EMBL" id="EDW70548.2"/>
    </source>
</evidence>
<dbReference type="Proteomes" id="UP000008792">
    <property type="component" value="Unassembled WGS sequence"/>
</dbReference>
<dbReference type="SMART" id="SM00450">
    <property type="entry name" value="RHOD"/>
    <property type="match status" value="1"/>
</dbReference>
<gene>
    <name evidence="2" type="primary">Dvir\GJ11475</name>
    <name evidence="2" type="ORF">Dvir_GJ11475</name>
</gene>
<feature type="domain" description="Rhodanese" evidence="1">
    <location>
        <begin position="13"/>
        <end position="111"/>
    </location>
</feature>
<dbReference type="CDD" id="cd01519">
    <property type="entry name" value="RHOD_HSP67B2"/>
    <property type="match status" value="1"/>
</dbReference>
<name>B4LGT3_DROVI</name>
<dbReference type="PROSITE" id="PS50206">
    <property type="entry name" value="RHODANESE_3"/>
    <property type="match status" value="1"/>
</dbReference>
<evidence type="ECO:0000259" key="1">
    <source>
        <dbReference type="PROSITE" id="PS50206"/>
    </source>
</evidence>
<dbReference type="Pfam" id="PF00581">
    <property type="entry name" value="Rhodanese"/>
    <property type="match status" value="1"/>
</dbReference>
<dbReference type="AlphaFoldDB" id="B4LGT3"/>
<keyword evidence="3" id="KW-1185">Reference proteome</keyword>
<sequence length="114" mass="12491">MSASYEQVKDVPNHPEIYLIDVRNPDELTATGSIPSSLNIPLPELESALKSAAEDFAQKYGRAKPGNDAEIIFTCRSGRRAQQAAEIAKSAGFTNLSVYHGSWLEWAEKEGLPQ</sequence>
<dbReference type="InterPro" id="IPR001763">
    <property type="entry name" value="Rhodanese-like_dom"/>
</dbReference>